<proteinExistence type="predicted"/>
<dbReference type="EMBL" id="UYRX01001334">
    <property type="protein sequence ID" value="VDK89239.1"/>
    <property type="molecule type" value="Genomic_DNA"/>
</dbReference>
<name>A0A3P6U0H8_LITSI</name>
<dbReference type="Proteomes" id="UP000277928">
    <property type="component" value="Unassembled WGS sequence"/>
</dbReference>
<feature type="region of interest" description="Disordered" evidence="1">
    <location>
        <begin position="127"/>
        <end position="177"/>
    </location>
</feature>
<dbReference type="AlphaFoldDB" id="A0A3P6U0H8"/>
<dbReference type="OrthoDB" id="10670106at2759"/>
<sequence length="258" mass="29546">MWDMSSLLSKYGSNFSKALSLVVSEGNKLTDKQRKRAGFANRTRKKKLRNDKTIANKGEPIPEMENTLQPLEKIEENVSAKALKRKREQSTKGEKYSSNQQKVLAGKIRKSNVVEEVDKSAKKLKSEKMPLFENDGDADNEDLYNLNSASENSDNDVESDCFSSSDPSESDADDLPIERKCRRLERKKENDEKLADDELLLNIESGEKYKLPSIEEVEDEMKQTPNLKIIKQRILDIFQVLGDFKTRRDPSRTLKLIK</sequence>
<gene>
    <name evidence="2" type="ORF">NLS_LOCUS9050</name>
</gene>
<evidence type="ECO:0000313" key="2">
    <source>
        <dbReference type="EMBL" id="VDK89239.1"/>
    </source>
</evidence>
<organism evidence="2 3">
    <name type="scientific">Litomosoides sigmodontis</name>
    <name type="common">Filarial nematode worm</name>
    <dbReference type="NCBI Taxonomy" id="42156"/>
    <lineage>
        <taxon>Eukaryota</taxon>
        <taxon>Metazoa</taxon>
        <taxon>Ecdysozoa</taxon>
        <taxon>Nematoda</taxon>
        <taxon>Chromadorea</taxon>
        <taxon>Rhabditida</taxon>
        <taxon>Spirurina</taxon>
        <taxon>Spiruromorpha</taxon>
        <taxon>Filarioidea</taxon>
        <taxon>Onchocercidae</taxon>
        <taxon>Litomosoides</taxon>
    </lineage>
</organism>
<evidence type="ECO:0000256" key="1">
    <source>
        <dbReference type="SAM" id="MobiDB-lite"/>
    </source>
</evidence>
<feature type="compositionally biased region" description="Basic residues" evidence="1">
    <location>
        <begin position="33"/>
        <end position="49"/>
    </location>
</feature>
<protein>
    <submittedName>
        <fullName evidence="2">Uncharacterized protein</fullName>
    </submittedName>
</protein>
<accession>A0A3P6U0H8</accession>
<reference evidence="2 3" key="1">
    <citation type="submission" date="2018-08" db="EMBL/GenBank/DDBJ databases">
        <authorList>
            <person name="Laetsch R D."/>
            <person name="Stevens L."/>
            <person name="Kumar S."/>
            <person name="Blaxter L. M."/>
        </authorList>
    </citation>
    <scope>NUCLEOTIDE SEQUENCE [LARGE SCALE GENOMIC DNA]</scope>
</reference>
<dbReference type="STRING" id="42156.A0A3P6U0H8"/>
<evidence type="ECO:0000313" key="3">
    <source>
        <dbReference type="Proteomes" id="UP000277928"/>
    </source>
</evidence>
<keyword evidence="3" id="KW-1185">Reference proteome</keyword>
<feature type="region of interest" description="Disordered" evidence="1">
    <location>
        <begin position="26"/>
        <end position="111"/>
    </location>
</feature>